<sequence>QRQENQTKITGVTSDSPLSLETIQNEQPRKRQTLQTEEKLKMNS</sequence>
<name>A0A9W4T7M3_9GLOM</name>
<feature type="non-terminal residue" evidence="2">
    <location>
        <position position="44"/>
    </location>
</feature>
<dbReference type="AlphaFoldDB" id="A0A9W4T7M3"/>
<proteinExistence type="predicted"/>
<comment type="caution">
    <text evidence="2">The sequence shown here is derived from an EMBL/GenBank/DDBJ whole genome shotgun (WGS) entry which is preliminary data.</text>
</comment>
<protein>
    <submittedName>
        <fullName evidence="2">5045_t:CDS:1</fullName>
    </submittedName>
</protein>
<keyword evidence="3" id="KW-1185">Reference proteome</keyword>
<evidence type="ECO:0000313" key="3">
    <source>
        <dbReference type="Proteomes" id="UP001153678"/>
    </source>
</evidence>
<dbReference type="Proteomes" id="UP001153678">
    <property type="component" value="Unassembled WGS sequence"/>
</dbReference>
<gene>
    <name evidence="2" type="ORF">FWILDA_LOCUS17920</name>
</gene>
<feature type="compositionally biased region" description="Polar residues" evidence="1">
    <location>
        <begin position="1"/>
        <end position="26"/>
    </location>
</feature>
<reference evidence="2" key="1">
    <citation type="submission" date="2022-08" db="EMBL/GenBank/DDBJ databases">
        <authorList>
            <person name="Kallberg Y."/>
            <person name="Tangrot J."/>
            <person name="Rosling A."/>
        </authorList>
    </citation>
    <scope>NUCLEOTIDE SEQUENCE</scope>
    <source>
        <strain evidence="2">Wild A</strain>
    </source>
</reference>
<evidence type="ECO:0000313" key="2">
    <source>
        <dbReference type="EMBL" id="CAI2197125.1"/>
    </source>
</evidence>
<evidence type="ECO:0000256" key="1">
    <source>
        <dbReference type="SAM" id="MobiDB-lite"/>
    </source>
</evidence>
<feature type="non-terminal residue" evidence="2">
    <location>
        <position position="1"/>
    </location>
</feature>
<dbReference type="EMBL" id="CAMKVN010015649">
    <property type="protein sequence ID" value="CAI2197125.1"/>
    <property type="molecule type" value="Genomic_DNA"/>
</dbReference>
<organism evidence="2 3">
    <name type="scientific">Funneliformis geosporum</name>
    <dbReference type="NCBI Taxonomy" id="1117311"/>
    <lineage>
        <taxon>Eukaryota</taxon>
        <taxon>Fungi</taxon>
        <taxon>Fungi incertae sedis</taxon>
        <taxon>Mucoromycota</taxon>
        <taxon>Glomeromycotina</taxon>
        <taxon>Glomeromycetes</taxon>
        <taxon>Glomerales</taxon>
        <taxon>Glomeraceae</taxon>
        <taxon>Funneliformis</taxon>
    </lineage>
</organism>
<accession>A0A9W4T7M3</accession>
<feature type="region of interest" description="Disordered" evidence="1">
    <location>
        <begin position="1"/>
        <end position="44"/>
    </location>
</feature>